<evidence type="ECO:0000313" key="3">
    <source>
        <dbReference type="EMBL" id="BBY26107.1"/>
    </source>
</evidence>
<dbReference type="AlphaFoldDB" id="A0A7I7QJ50"/>
<accession>A0A7I7QJ50</accession>
<feature type="transmembrane region" description="Helical" evidence="2">
    <location>
        <begin position="155"/>
        <end position="178"/>
    </location>
</feature>
<evidence type="ECO:0000256" key="2">
    <source>
        <dbReference type="SAM" id="Phobius"/>
    </source>
</evidence>
<keyword evidence="2" id="KW-0472">Membrane</keyword>
<dbReference type="Proteomes" id="UP000467193">
    <property type="component" value="Chromosome"/>
</dbReference>
<organism evidence="3 4">
    <name type="scientific">Mycolicibacterium sediminis</name>
    <dbReference type="NCBI Taxonomy" id="1286180"/>
    <lineage>
        <taxon>Bacteria</taxon>
        <taxon>Bacillati</taxon>
        <taxon>Actinomycetota</taxon>
        <taxon>Actinomycetes</taxon>
        <taxon>Mycobacteriales</taxon>
        <taxon>Mycobacteriaceae</taxon>
        <taxon>Mycolicibacterium</taxon>
    </lineage>
</organism>
<evidence type="ECO:0000256" key="1">
    <source>
        <dbReference type="SAM" id="MobiDB-lite"/>
    </source>
</evidence>
<proteinExistence type="predicted"/>
<dbReference type="KEGG" id="msei:MSEDJ_02030"/>
<feature type="compositionally biased region" description="Low complexity" evidence="1">
    <location>
        <begin position="65"/>
        <end position="76"/>
    </location>
</feature>
<sequence>MTLPPESRPPGSTGGDGWPADVHPNYTGPRRPPTGPVNSAPIPAQADDADVDEVTNPAVPDPEASGPHPSGPVHHPSGAEHPSGPLHHSGPQQLPSGPLQHSGPQQHPSGPLQHPSGPFRPYEQHDDGPWSGAMTTPPPVVVMPRQRPIRQKRSIPVRPIVIAAVALVVLGGLGAWALSSSDDSATPVVTTPTAQPEAVAREKLRQLLPSGYPDAACEPVATPKGALAKFGCERNADTGGPPLATYTLLPDRAALKVAFDDIIRASAVVNCPGSIQSPGAWRRNAAPDKVAGTLFCGFQRDLPTLAWTDDSELMVAAIRGDERGPSLEQLYRWWSSHS</sequence>
<reference evidence="3 4" key="1">
    <citation type="journal article" date="2019" name="Emerg. Microbes Infect.">
        <title>Comprehensive subspecies identification of 175 nontuberculous mycobacteria species based on 7547 genomic profiles.</title>
        <authorList>
            <person name="Matsumoto Y."/>
            <person name="Kinjo T."/>
            <person name="Motooka D."/>
            <person name="Nabeya D."/>
            <person name="Jung N."/>
            <person name="Uechi K."/>
            <person name="Horii T."/>
            <person name="Iida T."/>
            <person name="Fujita J."/>
            <person name="Nakamura S."/>
        </authorList>
    </citation>
    <scope>NUCLEOTIDE SEQUENCE [LARGE SCALE GENOMIC DNA]</scope>
    <source>
        <strain evidence="3 4">JCM 17899</strain>
    </source>
</reference>
<dbReference type="RefSeq" id="WP_163795216.1">
    <property type="nucleotide sequence ID" value="NZ_AP022588.1"/>
</dbReference>
<gene>
    <name evidence="3" type="ORF">MSEDJ_02030</name>
</gene>
<name>A0A7I7QJ50_9MYCO</name>
<feature type="region of interest" description="Disordered" evidence="1">
    <location>
        <begin position="1"/>
        <end position="141"/>
    </location>
</feature>
<evidence type="ECO:0008006" key="5">
    <source>
        <dbReference type="Google" id="ProtNLM"/>
    </source>
</evidence>
<keyword evidence="2" id="KW-0812">Transmembrane</keyword>
<keyword evidence="4" id="KW-1185">Reference proteome</keyword>
<dbReference type="EMBL" id="AP022588">
    <property type="protein sequence ID" value="BBY26107.1"/>
    <property type="molecule type" value="Genomic_DNA"/>
</dbReference>
<keyword evidence="2" id="KW-1133">Transmembrane helix</keyword>
<protein>
    <recommendedName>
        <fullName evidence="5">Serine/threonine protein kinase</fullName>
    </recommendedName>
</protein>
<evidence type="ECO:0000313" key="4">
    <source>
        <dbReference type="Proteomes" id="UP000467193"/>
    </source>
</evidence>